<evidence type="ECO:0000256" key="11">
    <source>
        <dbReference type="ARBA" id="ARBA00034617"/>
    </source>
</evidence>
<dbReference type="GO" id="GO:0005829">
    <property type="term" value="C:cytosol"/>
    <property type="evidence" value="ECO:0007669"/>
    <property type="project" value="TreeGrafter"/>
</dbReference>
<dbReference type="EC" id="5.6.2.4" evidence="12"/>
<dbReference type="GO" id="GO:0005524">
    <property type="term" value="F:ATP binding"/>
    <property type="evidence" value="ECO:0007669"/>
    <property type="project" value="UniProtKB-UniRule"/>
</dbReference>
<organism evidence="18 19">
    <name type="scientific">Halorientalis persicus</name>
    <dbReference type="NCBI Taxonomy" id="1367881"/>
    <lineage>
        <taxon>Archaea</taxon>
        <taxon>Methanobacteriati</taxon>
        <taxon>Methanobacteriota</taxon>
        <taxon>Stenosarchaea group</taxon>
        <taxon>Halobacteria</taxon>
        <taxon>Halobacteriales</taxon>
        <taxon>Haloarculaceae</taxon>
        <taxon>Halorientalis</taxon>
    </lineage>
</organism>
<keyword evidence="10" id="KW-0413">Isomerase</keyword>
<feature type="region of interest" description="Disordered" evidence="15">
    <location>
        <begin position="932"/>
        <end position="958"/>
    </location>
</feature>
<dbReference type="PROSITE" id="PS51198">
    <property type="entry name" value="UVRD_HELICASE_ATP_BIND"/>
    <property type="match status" value="1"/>
</dbReference>
<dbReference type="Pfam" id="PF00580">
    <property type="entry name" value="UvrD-helicase"/>
    <property type="match status" value="1"/>
</dbReference>
<evidence type="ECO:0000256" key="13">
    <source>
        <dbReference type="ARBA" id="ARBA00048988"/>
    </source>
</evidence>
<evidence type="ECO:0000256" key="6">
    <source>
        <dbReference type="ARBA" id="ARBA00022839"/>
    </source>
</evidence>
<feature type="region of interest" description="Disordered" evidence="15">
    <location>
        <begin position="982"/>
        <end position="1025"/>
    </location>
</feature>
<evidence type="ECO:0000256" key="12">
    <source>
        <dbReference type="ARBA" id="ARBA00034808"/>
    </source>
</evidence>
<keyword evidence="4 14" id="KW-0378">Hydrolase</keyword>
<evidence type="ECO:0000256" key="1">
    <source>
        <dbReference type="ARBA" id="ARBA00022722"/>
    </source>
</evidence>
<dbReference type="EMBL" id="FOCX01000030">
    <property type="protein sequence ID" value="SEP06350.1"/>
    <property type="molecule type" value="Genomic_DNA"/>
</dbReference>
<reference evidence="19" key="1">
    <citation type="submission" date="2016-10" db="EMBL/GenBank/DDBJ databases">
        <authorList>
            <person name="Varghese N."/>
            <person name="Submissions S."/>
        </authorList>
    </citation>
    <scope>NUCLEOTIDE SEQUENCE [LARGE SCALE GENOMIC DNA]</scope>
    <source>
        <strain evidence="19">IBRC-M 10043</strain>
    </source>
</reference>
<proteinExistence type="predicted"/>
<comment type="catalytic activity">
    <reaction evidence="13">
        <text>ATP + H2O = ADP + phosphate + H(+)</text>
        <dbReference type="Rhea" id="RHEA:13065"/>
        <dbReference type="ChEBI" id="CHEBI:15377"/>
        <dbReference type="ChEBI" id="CHEBI:15378"/>
        <dbReference type="ChEBI" id="CHEBI:30616"/>
        <dbReference type="ChEBI" id="CHEBI:43474"/>
        <dbReference type="ChEBI" id="CHEBI:456216"/>
        <dbReference type="EC" id="5.6.2.4"/>
    </reaction>
</comment>
<accession>A0A1H8UT05</accession>
<evidence type="ECO:0000256" key="2">
    <source>
        <dbReference type="ARBA" id="ARBA00022741"/>
    </source>
</evidence>
<dbReference type="GO" id="GO:0003677">
    <property type="term" value="F:DNA binding"/>
    <property type="evidence" value="ECO:0007669"/>
    <property type="project" value="UniProtKB-KW"/>
</dbReference>
<dbReference type="InterPro" id="IPR011335">
    <property type="entry name" value="Restrct_endonuc-II-like"/>
</dbReference>
<dbReference type="Pfam" id="PF12705">
    <property type="entry name" value="PDDEXK_1"/>
    <property type="match status" value="1"/>
</dbReference>
<feature type="domain" description="UvrD-like helicase C-terminal" evidence="17">
    <location>
        <begin position="520"/>
        <end position="841"/>
    </location>
</feature>
<dbReference type="PANTHER" id="PTHR11070">
    <property type="entry name" value="UVRD / RECB / PCRA DNA HELICASE FAMILY MEMBER"/>
    <property type="match status" value="1"/>
</dbReference>
<evidence type="ECO:0000256" key="14">
    <source>
        <dbReference type="PROSITE-ProRule" id="PRU00560"/>
    </source>
</evidence>
<evidence type="ECO:0000256" key="10">
    <source>
        <dbReference type="ARBA" id="ARBA00023235"/>
    </source>
</evidence>
<dbReference type="RefSeq" id="WP_092663669.1">
    <property type="nucleotide sequence ID" value="NZ_FOCX01000030.1"/>
</dbReference>
<dbReference type="GO" id="GO:0033202">
    <property type="term" value="C:DNA helicase complex"/>
    <property type="evidence" value="ECO:0007669"/>
    <property type="project" value="TreeGrafter"/>
</dbReference>
<dbReference type="InterPro" id="IPR011604">
    <property type="entry name" value="PDDEXK-like_dom_sf"/>
</dbReference>
<dbReference type="PROSITE" id="PS51217">
    <property type="entry name" value="UVRD_HELICASE_CTER"/>
    <property type="match status" value="1"/>
</dbReference>
<dbReference type="Gene3D" id="1.10.486.10">
    <property type="entry name" value="PCRA, domain 4"/>
    <property type="match status" value="1"/>
</dbReference>
<dbReference type="OrthoDB" id="203178at2157"/>
<keyword evidence="19" id="KW-1185">Reference proteome</keyword>
<dbReference type="PANTHER" id="PTHR11070:SF48">
    <property type="entry name" value="ATP-DEPENDENT HELICASE_NUCLEASE SUBUNIT A"/>
    <property type="match status" value="1"/>
</dbReference>
<evidence type="ECO:0000259" key="17">
    <source>
        <dbReference type="PROSITE" id="PS51217"/>
    </source>
</evidence>
<evidence type="ECO:0000313" key="18">
    <source>
        <dbReference type="EMBL" id="SEP06350.1"/>
    </source>
</evidence>
<dbReference type="Pfam" id="PF13361">
    <property type="entry name" value="UvrD_C"/>
    <property type="match status" value="1"/>
</dbReference>
<protein>
    <recommendedName>
        <fullName evidence="12">DNA 3'-5' helicase</fullName>
        <ecNumber evidence="12">5.6.2.4</ecNumber>
    </recommendedName>
</protein>
<keyword evidence="8" id="KW-0238">DNA-binding</keyword>
<evidence type="ECO:0000256" key="4">
    <source>
        <dbReference type="ARBA" id="ARBA00022801"/>
    </source>
</evidence>
<feature type="region of interest" description="Disordered" evidence="15">
    <location>
        <begin position="1055"/>
        <end position="1093"/>
    </location>
</feature>
<dbReference type="InterPro" id="IPR000212">
    <property type="entry name" value="DNA_helicase_UvrD/REP"/>
</dbReference>
<keyword evidence="6" id="KW-0269">Exonuclease</keyword>
<evidence type="ECO:0000256" key="5">
    <source>
        <dbReference type="ARBA" id="ARBA00022806"/>
    </source>
</evidence>
<keyword evidence="5 14" id="KW-0347">Helicase</keyword>
<dbReference type="SUPFAM" id="SSF52540">
    <property type="entry name" value="P-loop containing nucleoside triphosphate hydrolases"/>
    <property type="match status" value="1"/>
</dbReference>
<comment type="catalytic activity">
    <reaction evidence="11">
        <text>Couples ATP hydrolysis with the unwinding of duplex DNA by translocating in the 3'-5' direction.</text>
        <dbReference type="EC" id="5.6.2.4"/>
    </reaction>
</comment>
<feature type="binding site" evidence="14">
    <location>
        <begin position="26"/>
        <end position="33"/>
    </location>
    <ligand>
        <name>ATP</name>
        <dbReference type="ChEBI" id="CHEBI:30616"/>
    </ligand>
</feature>
<dbReference type="InterPro" id="IPR038726">
    <property type="entry name" value="PDDEXK_AddAB-type"/>
</dbReference>
<evidence type="ECO:0000313" key="19">
    <source>
        <dbReference type="Proteomes" id="UP000198775"/>
    </source>
</evidence>
<keyword evidence="9" id="KW-0234">DNA repair</keyword>
<evidence type="ECO:0000256" key="7">
    <source>
        <dbReference type="ARBA" id="ARBA00022840"/>
    </source>
</evidence>
<dbReference type="Gene3D" id="3.90.320.10">
    <property type="match status" value="1"/>
</dbReference>
<feature type="region of interest" description="Disordered" evidence="15">
    <location>
        <begin position="588"/>
        <end position="631"/>
    </location>
</feature>
<evidence type="ECO:0000256" key="15">
    <source>
        <dbReference type="SAM" id="MobiDB-lite"/>
    </source>
</evidence>
<dbReference type="Gene3D" id="3.40.50.300">
    <property type="entry name" value="P-loop containing nucleotide triphosphate hydrolases"/>
    <property type="match status" value="4"/>
</dbReference>
<sequence length="1277" mass="143501">MVSYEDLTDEQQRAVDALDRNVTLTAGAGTGKTTTLTARYLEMIEQSLAEQTDGGTGEAQLLPEHILTTTFTERAANDLEESVRTEITDRIESLDVEEFDAWRTVADELEQGYIHTLHGFCARLLREHALTIDAVDPGFDTLDENETTALIHDTVGAVLEEYENHEATQTLARRFSRSQLQDVLTDLLGERPESLEWADRWADATEEEYISFVESVLHPIDPDEAAERLAHPDFVAAAATLREFVETPPDIETGGQTWQRAEGVVDRLEPGFDDGVPSRSKQSTIAELSMHLTKGDGERYAGYTGANTRWGDHPRKAEFDSAFETLVETLQPEEYAVNVDLEIESNSFPFVQALAELTQIAAAEYEERKDRQNAVDFTDQISYTVDFLQAPGNADIREELRDQFEYVMVDEFQDTDPRQWDLIKLLTASDGETFDAQNVFVVGDVKQSIYRFRNADVTQFRETATTLEQVSQDARNTDTESEDDDQLSTNFRTLPTVLESINELFEAIFDEDGEPYEAAPQSLTADRDDPADLGTLEYLTVPNDADLREHHCDHYADFATAEPEHDTELEAMALAARLSQILAEPLQVYPGEDETDDDSSESEPTTESGLNDREGTEESDEPPEPRDIEPSDIAILIRSRTHLKKYERALEEADVPYSVASGIGFYESTEITALLNLFRALADPSDERALYAALRSPLFGLTDDTLAQLKLHDDSMWDALATSEHQELQDAYEYLQEWRHLAGLGDEEPAGFDGSWAAYLTRILEDTGYLVSVSADERPQQAMANVEKFREQLRGWSDDDVRSLTTLVSRIERRIELGGRESEADTTGEGVQILTIHDAKGMEFPFVVVPGIGREFKDEAALGGGKVEFEQIGGQYAVGMKAPSPDDPFEMVDTIARDTIRERRRAEERAEEKRVLYVACTRARDHLLLSGLHESAGETEEPTMTDIEEPDPESASSWRDWVQPELLTEDVCTALDSDTHTRRTYGDGAYTVSLPTPPAEQVQPEPDIDPDVELSPRPPKPDVSFRFSATDLASLYGEYGELQFDEDTGTIYVEETDDSETSPESRHGEEDPTTGEAESDGRSTEEAGVETDGVDASVFGEMVHRLCELRPPETHWPHLMEQTLVDEGATVSLSPELQNRVSTHAQRGIDYVDEQTTDVDVEHQYDELYVTAEFERGEISGFIDHLIITPDAYHIIDYKTGDVTPEELEADAEYYENQMKAYAIALNQQETGRSVRVSLMFTTLDDAWAVEWSPDEIESVRKQISEEIWEQFESFER</sequence>
<dbReference type="InterPro" id="IPR027417">
    <property type="entry name" value="P-loop_NTPase"/>
</dbReference>
<dbReference type="InterPro" id="IPR014017">
    <property type="entry name" value="DNA_helicase_UvrD-like_C"/>
</dbReference>
<dbReference type="SUPFAM" id="SSF52980">
    <property type="entry name" value="Restriction endonuclease-like"/>
    <property type="match status" value="1"/>
</dbReference>
<name>A0A1H8UT05_9EURY</name>
<dbReference type="GO" id="GO:0043138">
    <property type="term" value="F:3'-5' DNA helicase activity"/>
    <property type="evidence" value="ECO:0007669"/>
    <property type="project" value="UniProtKB-EC"/>
</dbReference>
<feature type="domain" description="UvrD-like helicase ATP-binding" evidence="16">
    <location>
        <begin position="5"/>
        <end position="494"/>
    </location>
</feature>
<evidence type="ECO:0000256" key="3">
    <source>
        <dbReference type="ARBA" id="ARBA00022763"/>
    </source>
</evidence>
<keyword evidence="3" id="KW-0227">DNA damage</keyword>
<dbReference type="GO" id="GO:0000725">
    <property type="term" value="P:recombinational repair"/>
    <property type="evidence" value="ECO:0007669"/>
    <property type="project" value="TreeGrafter"/>
</dbReference>
<evidence type="ECO:0000256" key="9">
    <source>
        <dbReference type="ARBA" id="ARBA00023204"/>
    </source>
</evidence>
<keyword evidence="2 14" id="KW-0547">Nucleotide-binding</keyword>
<dbReference type="InterPro" id="IPR014016">
    <property type="entry name" value="UvrD-like_ATP-bd"/>
</dbReference>
<keyword evidence="7 14" id="KW-0067">ATP-binding</keyword>
<dbReference type="GO" id="GO:0004527">
    <property type="term" value="F:exonuclease activity"/>
    <property type="evidence" value="ECO:0007669"/>
    <property type="project" value="UniProtKB-KW"/>
</dbReference>
<feature type="compositionally biased region" description="Acidic residues" evidence="15">
    <location>
        <begin position="937"/>
        <end position="952"/>
    </location>
</feature>
<evidence type="ECO:0000256" key="8">
    <source>
        <dbReference type="ARBA" id="ARBA00023125"/>
    </source>
</evidence>
<gene>
    <name evidence="18" type="ORF">SAMN05216388_103018</name>
</gene>
<dbReference type="Proteomes" id="UP000198775">
    <property type="component" value="Unassembled WGS sequence"/>
</dbReference>
<keyword evidence="1" id="KW-0540">Nuclease</keyword>
<feature type="compositionally biased region" description="Acidic residues" evidence="15">
    <location>
        <begin position="591"/>
        <end position="601"/>
    </location>
</feature>
<dbReference type="AlphaFoldDB" id="A0A1H8UT05"/>
<evidence type="ECO:0000259" key="16">
    <source>
        <dbReference type="PROSITE" id="PS51198"/>
    </source>
</evidence>